<dbReference type="Proteomes" id="UP001153714">
    <property type="component" value="Chromosome 20"/>
</dbReference>
<reference evidence="1" key="1">
    <citation type="submission" date="2021-12" db="EMBL/GenBank/DDBJ databases">
        <authorList>
            <person name="King R."/>
        </authorList>
    </citation>
    <scope>NUCLEOTIDE SEQUENCE</scope>
</reference>
<proteinExistence type="predicted"/>
<sequence length="104" mass="12054">MNSILYECLSVLDFITVSFGPTVSKYVFSNVNYDEKALKFKMEANDFVTRFKANGNEKDLCDLHQVYEDYKVILTKLSIKAKEAFALNILCIICRQVPMKWNIL</sequence>
<organism evidence="1 2">
    <name type="scientific">Diatraea saccharalis</name>
    <name type="common">sugarcane borer</name>
    <dbReference type="NCBI Taxonomy" id="40085"/>
    <lineage>
        <taxon>Eukaryota</taxon>
        <taxon>Metazoa</taxon>
        <taxon>Ecdysozoa</taxon>
        <taxon>Arthropoda</taxon>
        <taxon>Hexapoda</taxon>
        <taxon>Insecta</taxon>
        <taxon>Pterygota</taxon>
        <taxon>Neoptera</taxon>
        <taxon>Endopterygota</taxon>
        <taxon>Lepidoptera</taxon>
        <taxon>Glossata</taxon>
        <taxon>Ditrysia</taxon>
        <taxon>Pyraloidea</taxon>
        <taxon>Crambidae</taxon>
        <taxon>Crambinae</taxon>
        <taxon>Diatraea</taxon>
    </lineage>
</organism>
<keyword evidence="2" id="KW-1185">Reference proteome</keyword>
<dbReference type="OrthoDB" id="6776738at2759"/>
<evidence type="ECO:0000313" key="1">
    <source>
        <dbReference type="EMBL" id="CAG9789765.1"/>
    </source>
</evidence>
<protein>
    <submittedName>
        <fullName evidence="1">Uncharacterized protein</fullName>
    </submittedName>
</protein>
<dbReference type="AlphaFoldDB" id="A0A9N9WGF2"/>
<gene>
    <name evidence="1" type="ORF">DIATSA_LOCUS7471</name>
</gene>
<accession>A0A9N9WGF2</accession>
<dbReference type="EMBL" id="OU893351">
    <property type="protein sequence ID" value="CAG9789765.1"/>
    <property type="molecule type" value="Genomic_DNA"/>
</dbReference>
<name>A0A9N9WGF2_9NEOP</name>
<evidence type="ECO:0000313" key="2">
    <source>
        <dbReference type="Proteomes" id="UP001153714"/>
    </source>
</evidence>
<reference evidence="1" key="2">
    <citation type="submission" date="2022-10" db="EMBL/GenBank/DDBJ databases">
        <authorList>
            <consortium name="ENA_rothamsted_submissions"/>
            <consortium name="culmorum"/>
            <person name="King R."/>
        </authorList>
    </citation>
    <scope>NUCLEOTIDE SEQUENCE</scope>
</reference>